<evidence type="ECO:0000313" key="13">
    <source>
        <dbReference type="EMBL" id="KAG0149014.1"/>
    </source>
</evidence>
<keyword evidence="5 9" id="KW-0819">tRNA processing</keyword>
<feature type="domain" description="DUS-like FMN-binding" evidence="12">
    <location>
        <begin position="1"/>
        <end position="290"/>
    </location>
</feature>
<feature type="binding site" evidence="11">
    <location>
        <position position="170"/>
    </location>
    <ligand>
        <name>FMN</name>
        <dbReference type="ChEBI" id="CHEBI:58210"/>
    </ligand>
</feature>
<evidence type="ECO:0000256" key="2">
    <source>
        <dbReference type="ARBA" id="ARBA00022630"/>
    </source>
</evidence>
<dbReference type="EC" id="1.3.1.-" evidence="9"/>
<evidence type="ECO:0000259" key="12">
    <source>
        <dbReference type="Pfam" id="PF01207"/>
    </source>
</evidence>
<feature type="binding site" evidence="11">
    <location>
        <position position="72"/>
    </location>
    <ligand>
        <name>FMN</name>
        <dbReference type="ChEBI" id="CHEBI:58210"/>
    </ligand>
</feature>
<reference evidence="13" key="1">
    <citation type="submission" date="2013-11" db="EMBL/GenBank/DDBJ databases">
        <title>Genome sequence of the fusiform rust pathogen reveals effectors for host alternation and coevolution with pine.</title>
        <authorList>
            <consortium name="DOE Joint Genome Institute"/>
            <person name="Smith K."/>
            <person name="Pendleton A."/>
            <person name="Kubisiak T."/>
            <person name="Anderson C."/>
            <person name="Salamov A."/>
            <person name="Aerts A."/>
            <person name="Riley R."/>
            <person name="Clum A."/>
            <person name="Lindquist E."/>
            <person name="Ence D."/>
            <person name="Campbell M."/>
            <person name="Kronenberg Z."/>
            <person name="Feau N."/>
            <person name="Dhillon B."/>
            <person name="Hamelin R."/>
            <person name="Burleigh J."/>
            <person name="Smith J."/>
            <person name="Yandell M."/>
            <person name="Nelson C."/>
            <person name="Grigoriev I."/>
            <person name="Davis J."/>
        </authorList>
    </citation>
    <scope>NUCLEOTIDE SEQUENCE</scope>
    <source>
        <strain evidence="13">G11</strain>
    </source>
</reference>
<dbReference type="CDD" id="cd02801">
    <property type="entry name" value="DUS_like_FMN"/>
    <property type="match status" value="1"/>
</dbReference>
<comment type="catalytic activity">
    <reaction evidence="8">
        <text>a 5,6-dihydrouridine in mRNA + NADP(+) = a uridine in mRNA + NADPH + H(+)</text>
        <dbReference type="Rhea" id="RHEA:69855"/>
        <dbReference type="Rhea" id="RHEA-COMP:14658"/>
        <dbReference type="Rhea" id="RHEA-COMP:17789"/>
        <dbReference type="ChEBI" id="CHEBI:15378"/>
        <dbReference type="ChEBI" id="CHEBI:57783"/>
        <dbReference type="ChEBI" id="CHEBI:58349"/>
        <dbReference type="ChEBI" id="CHEBI:65315"/>
        <dbReference type="ChEBI" id="CHEBI:74443"/>
    </reaction>
    <physiologicalReaction direction="right-to-left" evidence="8">
        <dbReference type="Rhea" id="RHEA:69857"/>
    </physiologicalReaction>
</comment>
<dbReference type="GO" id="GO:0050660">
    <property type="term" value="F:flavin adenine dinucleotide binding"/>
    <property type="evidence" value="ECO:0007669"/>
    <property type="project" value="InterPro"/>
</dbReference>
<evidence type="ECO:0000256" key="8">
    <source>
        <dbReference type="ARBA" id="ARBA00049447"/>
    </source>
</evidence>
<dbReference type="PANTHER" id="PTHR11082:SF31">
    <property type="entry name" value="TRNA-DIHYDROURIDINE(20A_20B) SYNTHASE [NAD(P)+]-LIKE"/>
    <property type="match status" value="1"/>
</dbReference>
<gene>
    <name evidence="13" type="ORF">CROQUDRAFT_654096</name>
</gene>
<accession>A0A9P6NRP6</accession>
<dbReference type="OrthoDB" id="9977870at2759"/>
<keyword evidence="11" id="KW-0547">Nucleotide-binding</keyword>
<dbReference type="InterPro" id="IPR018517">
    <property type="entry name" value="tRNA_hU_synthase_CS"/>
</dbReference>
<feature type="active site" description="Proton donor" evidence="10">
    <location>
        <position position="101"/>
    </location>
</feature>
<evidence type="ECO:0000256" key="6">
    <source>
        <dbReference type="ARBA" id="ARBA00023002"/>
    </source>
</evidence>
<dbReference type="GO" id="GO:0006397">
    <property type="term" value="P:mRNA processing"/>
    <property type="evidence" value="ECO:0007669"/>
    <property type="project" value="UniProtKB-KW"/>
</dbReference>
<keyword evidence="2 9" id="KW-0285">Flavoprotein</keyword>
<evidence type="ECO:0000256" key="1">
    <source>
        <dbReference type="ARBA" id="ARBA00001917"/>
    </source>
</evidence>
<evidence type="ECO:0000256" key="7">
    <source>
        <dbReference type="ARBA" id="ARBA00048342"/>
    </source>
</evidence>
<dbReference type="AlphaFoldDB" id="A0A9P6NRP6"/>
<dbReference type="Pfam" id="PF01207">
    <property type="entry name" value="Dus"/>
    <property type="match status" value="1"/>
</dbReference>
<comment type="function">
    <text evidence="9">Catalyzes the synthesis of dihydrouridine, a modified base found in the D-loop of most tRNAs.</text>
</comment>
<evidence type="ECO:0000313" key="14">
    <source>
        <dbReference type="Proteomes" id="UP000886653"/>
    </source>
</evidence>
<protein>
    <recommendedName>
        <fullName evidence="9">tRNA-dihydrouridine synthase</fullName>
        <ecNumber evidence="9">1.3.1.-</ecNumber>
    </recommendedName>
</protein>
<organism evidence="13 14">
    <name type="scientific">Cronartium quercuum f. sp. fusiforme G11</name>
    <dbReference type="NCBI Taxonomy" id="708437"/>
    <lineage>
        <taxon>Eukaryota</taxon>
        <taxon>Fungi</taxon>
        <taxon>Dikarya</taxon>
        <taxon>Basidiomycota</taxon>
        <taxon>Pucciniomycotina</taxon>
        <taxon>Pucciniomycetes</taxon>
        <taxon>Pucciniales</taxon>
        <taxon>Coleosporiaceae</taxon>
        <taxon>Cronartium</taxon>
    </lineage>
</organism>
<dbReference type="InterPro" id="IPR013785">
    <property type="entry name" value="Aldolase_TIM"/>
</dbReference>
<dbReference type="InterPro" id="IPR035587">
    <property type="entry name" value="DUS-like_FMN-bd"/>
</dbReference>
<dbReference type="EMBL" id="MU167231">
    <property type="protein sequence ID" value="KAG0149014.1"/>
    <property type="molecule type" value="Genomic_DNA"/>
</dbReference>
<feature type="binding site" evidence="11">
    <location>
        <begin position="231"/>
        <end position="232"/>
    </location>
    <ligand>
        <name>FMN</name>
        <dbReference type="ChEBI" id="CHEBI:58210"/>
    </ligand>
</feature>
<evidence type="ECO:0000256" key="5">
    <source>
        <dbReference type="ARBA" id="ARBA00022694"/>
    </source>
</evidence>
<keyword evidence="3 9" id="KW-0288">FMN</keyword>
<keyword evidence="14" id="KW-1185">Reference proteome</keyword>
<dbReference type="Gene3D" id="3.20.20.70">
    <property type="entry name" value="Aldolase class I"/>
    <property type="match status" value="1"/>
</dbReference>
<sequence>MVRYSKVQFRQLVSEYETHITFTPMILAQEFSLSQRARDSDFSTNASERGTFKMMEVTQHHSRLVKGALIAQLGGNDPFFMGHAAELLKPFVDGLDINCGCPQSWAYKEGIGSALLRKPDLVRDLVRGIKARCGESFPVSIKIRIDDDLANTSRLIKTAMAAHVSFITVHGRTRHQASSEPVSYDAIKFAAQEATTSADGPTPTIANGNIFTLADAQRTRELCGVRGVMSARGLQENPALFSGYERIPLAGVQRFITLSARTGFIFPLYHRHLSDMLSNYFVNKEERKYFNSLSSPATVLNFLEETYNITPGPLSPIYSIF</sequence>
<comment type="caution">
    <text evidence="13">The sequence shown here is derived from an EMBL/GenBank/DDBJ whole genome shotgun (WGS) entry which is preliminary data.</text>
</comment>
<evidence type="ECO:0000256" key="10">
    <source>
        <dbReference type="PIRSR" id="PIRSR006621-1"/>
    </source>
</evidence>
<proteinExistence type="inferred from homology"/>
<dbReference type="PANTHER" id="PTHR11082">
    <property type="entry name" value="TRNA-DIHYDROURIDINE SYNTHASE"/>
    <property type="match status" value="1"/>
</dbReference>
<comment type="cofactor">
    <cofactor evidence="1 9 11">
        <name>FMN</name>
        <dbReference type="ChEBI" id="CHEBI:58210"/>
    </cofactor>
</comment>
<name>A0A9P6NRP6_9BASI</name>
<keyword evidence="6 9" id="KW-0560">Oxidoreductase</keyword>
<dbReference type="PIRSF" id="PIRSF006621">
    <property type="entry name" value="Dus"/>
    <property type="match status" value="1"/>
</dbReference>
<dbReference type="SUPFAM" id="SSF51395">
    <property type="entry name" value="FMN-linked oxidoreductases"/>
    <property type="match status" value="1"/>
</dbReference>
<dbReference type="GO" id="GO:0017150">
    <property type="term" value="F:tRNA dihydrouridine synthase activity"/>
    <property type="evidence" value="ECO:0007669"/>
    <property type="project" value="InterPro"/>
</dbReference>
<evidence type="ECO:0000256" key="3">
    <source>
        <dbReference type="ARBA" id="ARBA00022643"/>
    </source>
</evidence>
<dbReference type="Proteomes" id="UP000886653">
    <property type="component" value="Unassembled WGS sequence"/>
</dbReference>
<dbReference type="InterPro" id="IPR001269">
    <property type="entry name" value="DUS_fam"/>
</dbReference>
<evidence type="ECO:0000256" key="9">
    <source>
        <dbReference type="PIRNR" id="PIRNR006621"/>
    </source>
</evidence>
<dbReference type="PROSITE" id="PS01136">
    <property type="entry name" value="UPF0034"/>
    <property type="match status" value="1"/>
</dbReference>
<keyword evidence="4" id="KW-0507">mRNA processing</keyword>
<evidence type="ECO:0000256" key="11">
    <source>
        <dbReference type="PIRSR" id="PIRSR006621-2"/>
    </source>
</evidence>
<evidence type="ECO:0000256" key="4">
    <source>
        <dbReference type="ARBA" id="ARBA00022664"/>
    </source>
</evidence>
<comment type="similarity">
    <text evidence="9">Belongs to the dus family.</text>
</comment>
<comment type="catalytic activity">
    <reaction evidence="7">
        <text>a 5,6-dihydrouridine in mRNA + NAD(+) = a uridine in mRNA + NADH + H(+)</text>
        <dbReference type="Rhea" id="RHEA:69851"/>
        <dbReference type="Rhea" id="RHEA-COMP:14658"/>
        <dbReference type="Rhea" id="RHEA-COMP:17789"/>
        <dbReference type="ChEBI" id="CHEBI:15378"/>
        <dbReference type="ChEBI" id="CHEBI:57540"/>
        <dbReference type="ChEBI" id="CHEBI:57945"/>
        <dbReference type="ChEBI" id="CHEBI:65315"/>
        <dbReference type="ChEBI" id="CHEBI:74443"/>
    </reaction>
    <physiologicalReaction direction="right-to-left" evidence="7">
        <dbReference type="Rhea" id="RHEA:69853"/>
    </physiologicalReaction>
</comment>